<evidence type="ECO:0000313" key="3">
    <source>
        <dbReference type="Proteomes" id="UP001595699"/>
    </source>
</evidence>
<name>A0ABV7YQP3_9ACTN</name>
<dbReference type="SUPFAM" id="SSF55486">
    <property type="entry name" value="Metalloproteases ('zincins'), catalytic domain"/>
    <property type="match status" value="1"/>
</dbReference>
<evidence type="ECO:0000256" key="1">
    <source>
        <dbReference type="SAM" id="SignalP"/>
    </source>
</evidence>
<sequence>MNVRKRLLVLLTAVVAAGVAITTAALAAPSQGSGDRTASGRTYSDSVRGLVYAGLVKDSKNCGPGYRIATLANNRTVCSHGPDPAPAGTSVKTSVQPVKAKDVKTEAVCDGDGTSGYRVQVLYVRASDRASRFGQYVNSIRTWANEADDIYYQSAVETGGNRRIRFVHDASCVIDVREAVIQPNGDDEFGATTNQLANLGYNRTDRKYMLFVDSNVYCGIGGIMNDDRSAAGNANNNGPSYGRTDTGCWGGHTAAHELNHNLGGVQLSAPNTSNGWHCTDEYDVMCYSDSPDYPPMRYICADQGHEYRLDCRHDDYYSTNPAAGSYLATHWNSANNRFLIRP</sequence>
<accession>A0ABV7YQP3</accession>
<organism evidence="2 3">
    <name type="scientific">Tenggerimyces flavus</name>
    <dbReference type="NCBI Taxonomy" id="1708749"/>
    <lineage>
        <taxon>Bacteria</taxon>
        <taxon>Bacillati</taxon>
        <taxon>Actinomycetota</taxon>
        <taxon>Actinomycetes</taxon>
        <taxon>Propionibacteriales</taxon>
        <taxon>Nocardioidaceae</taxon>
        <taxon>Tenggerimyces</taxon>
    </lineage>
</organism>
<keyword evidence="1" id="KW-0732">Signal</keyword>
<dbReference type="EMBL" id="JBHRZH010000064">
    <property type="protein sequence ID" value="MFC3767016.1"/>
    <property type="molecule type" value="Genomic_DNA"/>
</dbReference>
<reference evidence="3" key="1">
    <citation type="journal article" date="2019" name="Int. J. Syst. Evol. Microbiol.">
        <title>The Global Catalogue of Microorganisms (GCM) 10K type strain sequencing project: providing services to taxonomists for standard genome sequencing and annotation.</title>
        <authorList>
            <consortium name="The Broad Institute Genomics Platform"/>
            <consortium name="The Broad Institute Genome Sequencing Center for Infectious Disease"/>
            <person name="Wu L."/>
            <person name="Ma J."/>
        </authorList>
    </citation>
    <scope>NUCLEOTIDE SEQUENCE [LARGE SCALE GENOMIC DNA]</scope>
    <source>
        <strain evidence="3">CGMCC 4.7241</strain>
    </source>
</reference>
<dbReference type="Proteomes" id="UP001595699">
    <property type="component" value="Unassembled WGS sequence"/>
</dbReference>
<feature type="signal peptide" evidence="1">
    <location>
        <begin position="1"/>
        <end position="27"/>
    </location>
</feature>
<dbReference type="RefSeq" id="WP_205115496.1">
    <property type="nucleotide sequence ID" value="NZ_JAFBCM010000001.1"/>
</dbReference>
<protein>
    <submittedName>
        <fullName evidence="2">Uncharacterized protein</fullName>
    </submittedName>
</protein>
<keyword evidence="3" id="KW-1185">Reference proteome</keyword>
<feature type="chain" id="PRO_5045416555" evidence="1">
    <location>
        <begin position="28"/>
        <end position="342"/>
    </location>
</feature>
<evidence type="ECO:0000313" key="2">
    <source>
        <dbReference type="EMBL" id="MFC3767016.1"/>
    </source>
</evidence>
<gene>
    <name evidence="2" type="ORF">ACFOUW_39745</name>
</gene>
<comment type="caution">
    <text evidence="2">The sequence shown here is derived from an EMBL/GenBank/DDBJ whole genome shotgun (WGS) entry which is preliminary data.</text>
</comment>
<proteinExistence type="predicted"/>